<dbReference type="EMBL" id="CP144105">
    <property type="protein sequence ID" value="WWC91423.1"/>
    <property type="molecule type" value="Genomic_DNA"/>
</dbReference>
<gene>
    <name evidence="2" type="ORF">L201_006369</name>
</gene>
<dbReference type="GeneID" id="91097038"/>
<protein>
    <recommendedName>
        <fullName evidence="4">F-box domain-containing protein</fullName>
    </recommendedName>
</protein>
<dbReference type="InterPro" id="IPR032675">
    <property type="entry name" value="LRR_dom_sf"/>
</dbReference>
<keyword evidence="3" id="KW-1185">Reference proteome</keyword>
<dbReference type="SUPFAM" id="SSF52047">
    <property type="entry name" value="RNI-like"/>
    <property type="match status" value="1"/>
</dbReference>
<accession>A0AAX4K3V1</accession>
<dbReference type="AlphaFoldDB" id="A0AAX4K3V1"/>
<evidence type="ECO:0000313" key="3">
    <source>
        <dbReference type="Proteomes" id="UP001355207"/>
    </source>
</evidence>
<dbReference type="Proteomes" id="UP001355207">
    <property type="component" value="Chromosome 8"/>
</dbReference>
<sequence length="357" mass="40933">MRCLRIGGLKSYGRHASELLPLIVKRLINLETFDAQGCTHLFDEDFERFTNMLEGSERESQIKHLNLSGCTALKGKFLHHLKGKLPNLTKLELSNLSCIFMDPNHHSNQPDKNASEVGLINFIKTIPKIERIDLEETGKFGGISDSFLDILSRYRSSVDFDLDDQPISRNLMELRLSHAKDITCEGLIKFIKNTPKLQILEVDNTSADQSVLETFIKHNPKGVISLIDCRTISTVFYDKISDSCRTRIGVNQEWEFTPFQYNSKESNNDLITIKTFPSWRDVKIPKDWKEVRDDLDKKFECQAQFDNADEENIGKGKKKEGKKNSWWSNSSNNNVNANGYLEDVWDENHPPRGCSVM</sequence>
<reference evidence="2 3" key="1">
    <citation type="submission" date="2024-01" db="EMBL/GenBank/DDBJ databases">
        <title>Comparative genomics of Cryptococcus and Kwoniella reveals pathogenesis evolution and contrasting modes of karyotype evolution via chromosome fusion or intercentromeric recombination.</title>
        <authorList>
            <person name="Coelho M.A."/>
            <person name="David-Palma M."/>
            <person name="Shea T."/>
            <person name="Bowers K."/>
            <person name="McGinley-Smith S."/>
            <person name="Mohammad A.W."/>
            <person name="Gnirke A."/>
            <person name="Yurkov A.M."/>
            <person name="Nowrousian M."/>
            <person name="Sun S."/>
            <person name="Cuomo C.A."/>
            <person name="Heitman J."/>
        </authorList>
    </citation>
    <scope>NUCLEOTIDE SEQUENCE [LARGE SCALE GENOMIC DNA]</scope>
    <source>
        <strain evidence="2 3">CBS 6074</strain>
    </source>
</reference>
<evidence type="ECO:0008006" key="4">
    <source>
        <dbReference type="Google" id="ProtNLM"/>
    </source>
</evidence>
<dbReference type="Gene3D" id="3.80.10.10">
    <property type="entry name" value="Ribonuclease Inhibitor"/>
    <property type="match status" value="1"/>
</dbReference>
<name>A0AAX4K3V1_9TREE</name>
<evidence type="ECO:0000256" key="1">
    <source>
        <dbReference type="SAM" id="MobiDB-lite"/>
    </source>
</evidence>
<feature type="region of interest" description="Disordered" evidence="1">
    <location>
        <begin position="310"/>
        <end position="330"/>
    </location>
</feature>
<organism evidence="2 3">
    <name type="scientific">Kwoniella dendrophila CBS 6074</name>
    <dbReference type="NCBI Taxonomy" id="1295534"/>
    <lineage>
        <taxon>Eukaryota</taxon>
        <taxon>Fungi</taxon>
        <taxon>Dikarya</taxon>
        <taxon>Basidiomycota</taxon>
        <taxon>Agaricomycotina</taxon>
        <taxon>Tremellomycetes</taxon>
        <taxon>Tremellales</taxon>
        <taxon>Cryptococcaceae</taxon>
        <taxon>Kwoniella</taxon>
    </lineage>
</organism>
<proteinExistence type="predicted"/>
<dbReference type="RefSeq" id="XP_066078185.1">
    <property type="nucleotide sequence ID" value="XM_066222088.1"/>
</dbReference>
<evidence type="ECO:0000313" key="2">
    <source>
        <dbReference type="EMBL" id="WWC91423.1"/>
    </source>
</evidence>